<evidence type="ECO:0000313" key="7">
    <source>
        <dbReference type="Proteomes" id="UP000238326"/>
    </source>
</evidence>
<feature type="transmembrane region" description="Helical" evidence="4">
    <location>
        <begin position="244"/>
        <end position="263"/>
    </location>
</feature>
<dbReference type="GO" id="GO:1902201">
    <property type="term" value="P:negative regulation of bacterial-type flagellum-dependent cell motility"/>
    <property type="evidence" value="ECO:0007669"/>
    <property type="project" value="TreeGrafter"/>
</dbReference>
<feature type="transmembrane region" description="Helical" evidence="4">
    <location>
        <begin position="269"/>
        <end position="287"/>
    </location>
</feature>
<evidence type="ECO:0000259" key="5">
    <source>
        <dbReference type="PROSITE" id="PS50887"/>
    </source>
</evidence>
<dbReference type="PANTHER" id="PTHR45138:SF9">
    <property type="entry name" value="DIGUANYLATE CYCLASE DGCM-RELATED"/>
    <property type="match status" value="1"/>
</dbReference>
<dbReference type="InterPro" id="IPR043128">
    <property type="entry name" value="Rev_trsase/Diguanyl_cyclase"/>
</dbReference>
<reference evidence="6 7" key="1">
    <citation type="submission" date="2018-03" db="EMBL/GenBank/DDBJ databases">
        <title>Comparative genomics illustrates the genes involved in a hyperalkaliphilic mechanisms of Serpentinomonas isolated from highly-alkaline calcium-rich serpentinized springs.</title>
        <authorList>
            <person name="Suzuki S."/>
            <person name="Ishii S."/>
            <person name="Walworth N."/>
            <person name="Bird L."/>
            <person name="Kuenen J.G."/>
            <person name="Nealson K.H."/>
        </authorList>
    </citation>
    <scope>NUCLEOTIDE SEQUENCE [LARGE SCALE GENOMIC DNA]</scope>
    <source>
        <strain evidence="6 7">83</strain>
    </source>
</reference>
<dbReference type="InterPro" id="IPR029787">
    <property type="entry name" value="Nucleotide_cyclase"/>
</dbReference>
<keyword evidence="4" id="KW-0812">Transmembrane</keyword>
<feature type="domain" description="GGDEF" evidence="5">
    <location>
        <begin position="420"/>
        <end position="549"/>
    </location>
</feature>
<dbReference type="FunFam" id="3.30.70.270:FF:000001">
    <property type="entry name" value="Diguanylate cyclase domain protein"/>
    <property type="match status" value="1"/>
</dbReference>
<accession>A0A2S9KEG4</accession>
<dbReference type="InterPro" id="IPR050469">
    <property type="entry name" value="Diguanylate_Cyclase"/>
</dbReference>
<comment type="caution">
    <text evidence="6">The sequence shown here is derived from an EMBL/GenBank/DDBJ whole genome shotgun (WGS) entry which is preliminary data.</text>
</comment>
<feature type="transmembrane region" description="Helical" evidence="4">
    <location>
        <begin position="299"/>
        <end position="324"/>
    </location>
</feature>
<dbReference type="AlphaFoldDB" id="A0A2S9KEG4"/>
<organism evidence="6 7">
    <name type="scientific">Malikia spinosa</name>
    <dbReference type="NCBI Taxonomy" id="86180"/>
    <lineage>
        <taxon>Bacteria</taxon>
        <taxon>Pseudomonadati</taxon>
        <taxon>Pseudomonadota</taxon>
        <taxon>Betaproteobacteria</taxon>
        <taxon>Burkholderiales</taxon>
        <taxon>Comamonadaceae</taxon>
        <taxon>Malikia</taxon>
    </lineage>
</organism>
<dbReference type="SUPFAM" id="SSF55073">
    <property type="entry name" value="Nucleotide cyclase"/>
    <property type="match status" value="1"/>
</dbReference>
<dbReference type="NCBIfam" id="TIGR00254">
    <property type="entry name" value="GGDEF"/>
    <property type="match status" value="1"/>
</dbReference>
<dbReference type="GO" id="GO:0005886">
    <property type="term" value="C:plasma membrane"/>
    <property type="evidence" value="ECO:0007669"/>
    <property type="project" value="TreeGrafter"/>
</dbReference>
<dbReference type="GO" id="GO:0043709">
    <property type="term" value="P:cell adhesion involved in single-species biofilm formation"/>
    <property type="evidence" value="ECO:0007669"/>
    <property type="project" value="TreeGrafter"/>
</dbReference>
<dbReference type="PANTHER" id="PTHR45138">
    <property type="entry name" value="REGULATORY COMPONENTS OF SENSORY TRANSDUCTION SYSTEM"/>
    <property type="match status" value="1"/>
</dbReference>
<dbReference type="SMART" id="SM00267">
    <property type="entry name" value="GGDEF"/>
    <property type="match status" value="1"/>
</dbReference>
<evidence type="ECO:0000256" key="3">
    <source>
        <dbReference type="SAM" id="Coils"/>
    </source>
</evidence>
<evidence type="ECO:0000256" key="1">
    <source>
        <dbReference type="ARBA" id="ARBA00012528"/>
    </source>
</evidence>
<dbReference type="Gene3D" id="3.30.70.270">
    <property type="match status" value="1"/>
</dbReference>
<keyword evidence="3" id="KW-0175">Coiled coil</keyword>
<gene>
    <name evidence="6" type="ORF">C6P61_09850</name>
</gene>
<evidence type="ECO:0000313" key="6">
    <source>
        <dbReference type="EMBL" id="PRD68792.1"/>
    </source>
</evidence>
<dbReference type="EC" id="2.7.7.65" evidence="1"/>
<feature type="transmembrane region" description="Helical" evidence="4">
    <location>
        <begin position="154"/>
        <end position="172"/>
    </location>
</feature>
<evidence type="ECO:0000256" key="2">
    <source>
        <dbReference type="ARBA" id="ARBA00034247"/>
    </source>
</evidence>
<dbReference type="EMBL" id="PVLR01000024">
    <property type="protein sequence ID" value="PRD68792.1"/>
    <property type="molecule type" value="Genomic_DNA"/>
</dbReference>
<keyword evidence="7" id="KW-1185">Reference proteome</keyword>
<dbReference type="PROSITE" id="PS50887">
    <property type="entry name" value="GGDEF"/>
    <property type="match status" value="1"/>
</dbReference>
<sequence>MRHQQVEPAAQHDAAFLGSACLPGRPGRVGGGDRGLRLGWAEVGDISELVSGGRVMHGKARIASHPVAGDEGIGLEQGRVLQSVEWIFHGKQAYTAGLIPARTGAATEAGSPTENDNSGFSMGRRGIGSGFNQCILLFLRSPYRARITMDTRTLIFSLGLFNLSFALVVFVYQRCRKHDMPHLRAWQLAKLVAGSGYLLGWSRPLWGAEWVPWIYAGNLMQWLGIAMELAVYARFLGAPRWVPVVRAAMMVAVPVFIATVWLASSNHPMILVGTGIAALLYLAMSALSLNQFRQSPQLLLMMSALDGALGGCLALKVIIGLLGVELVSYQNNGINIGLYTLAFVVMCINGFGFLLQVQQRFEQQLQQAKEAAERLNQALESANAQLSHMATTDMLTGLWNRRHFESMVRQEMARADRHEQALSLLIFDLDHFKDINDIHGHLAGDRVLVELTALARQHTRGCDLLARWGGEEFMLLMPDTGPQQAMTVAEKLRSAFEAQQIPQVGRVTASFGVAGYLPNESLDSWISRIDAALYQAKQAGRNSVRLASVSALRPARHRPRETRPS</sequence>
<keyword evidence="4" id="KW-1133">Transmembrane helix</keyword>
<name>A0A2S9KEG4_9BURK</name>
<protein>
    <recommendedName>
        <fullName evidence="1">diguanylate cyclase</fullName>
        <ecNumber evidence="1">2.7.7.65</ecNumber>
    </recommendedName>
</protein>
<dbReference type="InterPro" id="IPR000160">
    <property type="entry name" value="GGDEF_dom"/>
</dbReference>
<proteinExistence type="predicted"/>
<dbReference type="GO" id="GO:0052621">
    <property type="term" value="F:diguanylate cyclase activity"/>
    <property type="evidence" value="ECO:0007669"/>
    <property type="project" value="UniProtKB-EC"/>
</dbReference>
<keyword evidence="4" id="KW-0472">Membrane</keyword>
<feature type="coiled-coil region" evidence="3">
    <location>
        <begin position="354"/>
        <end position="392"/>
    </location>
</feature>
<comment type="catalytic activity">
    <reaction evidence="2">
        <text>2 GTP = 3',3'-c-di-GMP + 2 diphosphate</text>
        <dbReference type="Rhea" id="RHEA:24898"/>
        <dbReference type="ChEBI" id="CHEBI:33019"/>
        <dbReference type="ChEBI" id="CHEBI:37565"/>
        <dbReference type="ChEBI" id="CHEBI:58805"/>
        <dbReference type="EC" id="2.7.7.65"/>
    </reaction>
</comment>
<dbReference type="CDD" id="cd01949">
    <property type="entry name" value="GGDEF"/>
    <property type="match status" value="1"/>
</dbReference>
<dbReference type="Proteomes" id="UP000238326">
    <property type="component" value="Unassembled WGS sequence"/>
</dbReference>
<evidence type="ECO:0000256" key="4">
    <source>
        <dbReference type="SAM" id="Phobius"/>
    </source>
</evidence>
<feature type="transmembrane region" description="Helical" evidence="4">
    <location>
        <begin position="336"/>
        <end position="355"/>
    </location>
</feature>
<dbReference type="Pfam" id="PF00990">
    <property type="entry name" value="GGDEF"/>
    <property type="match status" value="1"/>
</dbReference>